<evidence type="ECO:0000256" key="1">
    <source>
        <dbReference type="ARBA" id="ARBA00022729"/>
    </source>
</evidence>
<organism evidence="5 6">
    <name type="scientific">Xenoophorus captivus</name>
    <dbReference type="NCBI Taxonomy" id="1517983"/>
    <lineage>
        <taxon>Eukaryota</taxon>
        <taxon>Metazoa</taxon>
        <taxon>Chordata</taxon>
        <taxon>Craniata</taxon>
        <taxon>Vertebrata</taxon>
        <taxon>Euteleostomi</taxon>
        <taxon>Actinopterygii</taxon>
        <taxon>Neopterygii</taxon>
        <taxon>Teleostei</taxon>
        <taxon>Neoteleostei</taxon>
        <taxon>Acanthomorphata</taxon>
        <taxon>Ovalentaria</taxon>
        <taxon>Atherinomorphae</taxon>
        <taxon>Cyprinodontiformes</taxon>
        <taxon>Goodeidae</taxon>
        <taxon>Xenoophorus</taxon>
    </lineage>
</organism>
<dbReference type="PANTHER" id="PTHR11311">
    <property type="entry name" value="SPONDIN"/>
    <property type="match status" value="1"/>
</dbReference>
<feature type="domain" description="Spondin-like TSP1" evidence="4">
    <location>
        <begin position="54"/>
        <end position="111"/>
    </location>
</feature>
<dbReference type="InterPro" id="IPR051418">
    <property type="entry name" value="Spondin/Thrombospondin_T1"/>
</dbReference>
<gene>
    <name evidence="5" type="primary">THSD7AA_6</name>
    <name evidence="5" type="ORF">XENOCAPTIV_020900</name>
</gene>
<evidence type="ECO:0000256" key="3">
    <source>
        <dbReference type="ARBA" id="ARBA00023180"/>
    </source>
</evidence>
<evidence type="ECO:0000259" key="4">
    <source>
        <dbReference type="Pfam" id="PF19028"/>
    </source>
</evidence>
<reference evidence="5 6" key="1">
    <citation type="submission" date="2021-06" db="EMBL/GenBank/DDBJ databases">
        <authorList>
            <person name="Palmer J.M."/>
        </authorList>
    </citation>
    <scope>NUCLEOTIDE SEQUENCE [LARGE SCALE GENOMIC DNA]</scope>
    <source>
        <strain evidence="5 6">XC_2019</strain>
        <tissue evidence="5">Muscle</tissue>
    </source>
</reference>
<dbReference type="EMBL" id="JAHRIN010038145">
    <property type="protein sequence ID" value="MEQ2204914.1"/>
    <property type="molecule type" value="Genomic_DNA"/>
</dbReference>
<name>A0ABV0RA83_9TELE</name>
<dbReference type="PROSITE" id="PS50092">
    <property type="entry name" value="TSP1"/>
    <property type="match status" value="1"/>
</dbReference>
<sequence length="140" mass="15570">MRFRNVSCFVSDGSGQQDSSVVDDDLCGDVELSVNGDRQIILQEPCTVPCPGECYLTEWTVWSPCQLSCVSGDDLGFGSVQVRSRAVVAQDPENLLECPEQELEARPCTGQFQRSLVNALQWQSKNENISQVMKFSLYLI</sequence>
<proteinExistence type="predicted"/>
<dbReference type="Gene3D" id="2.20.100.10">
    <property type="entry name" value="Thrombospondin type-1 (TSP1) repeat"/>
    <property type="match status" value="1"/>
</dbReference>
<keyword evidence="1" id="KW-0732">Signal</keyword>
<dbReference type="Proteomes" id="UP001434883">
    <property type="component" value="Unassembled WGS sequence"/>
</dbReference>
<dbReference type="InterPro" id="IPR044004">
    <property type="entry name" value="TSP1_spondin_dom"/>
</dbReference>
<protein>
    <submittedName>
        <fullName evidence="5">Thrombospondin type-1 domain-containing protein 7A</fullName>
    </submittedName>
</protein>
<dbReference type="InterPro" id="IPR000884">
    <property type="entry name" value="TSP1_rpt"/>
</dbReference>
<evidence type="ECO:0000313" key="5">
    <source>
        <dbReference type="EMBL" id="MEQ2204914.1"/>
    </source>
</evidence>
<keyword evidence="2" id="KW-1015">Disulfide bond</keyword>
<dbReference type="Pfam" id="PF19028">
    <property type="entry name" value="TSP1_spondin"/>
    <property type="match status" value="1"/>
</dbReference>
<evidence type="ECO:0000256" key="2">
    <source>
        <dbReference type="ARBA" id="ARBA00023157"/>
    </source>
</evidence>
<keyword evidence="3" id="KW-0325">Glycoprotein</keyword>
<evidence type="ECO:0000313" key="6">
    <source>
        <dbReference type="Proteomes" id="UP001434883"/>
    </source>
</evidence>
<dbReference type="PANTHER" id="PTHR11311:SF8">
    <property type="entry name" value="THROMBOSPONDIN TYPE-1 DOMAIN-CONTAINING PROTEIN 7A"/>
    <property type="match status" value="1"/>
</dbReference>
<comment type="caution">
    <text evidence="5">The sequence shown here is derived from an EMBL/GenBank/DDBJ whole genome shotgun (WGS) entry which is preliminary data.</text>
</comment>
<dbReference type="InterPro" id="IPR036383">
    <property type="entry name" value="TSP1_rpt_sf"/>
</dbReference>
<accession>A0ABV0RA83</accession>
<dbReference type="SUPFAM" id="SSF82895">
    <property type="entry name" value="TSP-1 type 1 repeat"/>
    <property type="match status" value="1"/>
</dbReference>
<keyword evidence="6" id="KW-1185">Reference proteome</keyword>